<name>A0A7G1KHV8_9NOCA</name>
<dbReference type="RefSeq" id="WP_187687235.1">
    <property type="nucleotide sequence ID" value="NZ_AP023396.1"/>
</dbReference>
<dbReference type="Proteomes" id="UP000516173">
    <property type="component" value="Chromosome"/>
</dbReference>
<gene>
    <name evidence="1" type="ORF">NWFMUON74_15250</name>
</gene>
<evidence type="ECO:0000313" key="2">
    <source>
        <dbReference type="Proteomes" id="UP000516173"/>
    </source>
</evidence>
<accession>A0A7G1KHV8</accession>
<sequence>MFIATLIEFAGRAYETIANTPHELLPDVVGQKIDSTTLLEASQSRAFGVPPVDTI</sequence>
<evidence type="ECO:0000313" key="1">
    <source>
        <dbReference type="EMBL" id="BCK53753.1"/>
    </source>
</evidence>
<dbReference type="GeneID" id="80346117"/>
<dbReference type="AlphaFoldDB" id="A0A7G1KHV8"/>
<protein>
    <submittedName>
        <fullName evidence="1">Uncharacterized protein</fullName>
    </submittedName>
</protein>
<keyword evidence="2" id="KW-1185">Reference proteome</keyword>
<organism evidence="1 2">
    <name type="scientific">Nocardia wallacei</name>
    <dbReference type="NCBI Taxonomy" id="480035"/>
    <lineage>
        <taxon>Bacteria</taxon>
        <taxon>Bacillati</taxon>
        <taxon>Actinomycetota</taxon>
        <taxon>Actinomycetes</taxon>
        <taxon>Mycobacteriales</taxon>
        <taxon>Nocardiaceae</taxon>
        <taxon>Nocardia</taxon>
    </lineage>
</organism>
<dbReference type="EMBL" id="AP023396">
    <property type="protein sequence ID" value="BCK53753.1"/>
    <property type="molecule type" value="Genomic_DNA"/>
</dbReference>
<reference evidence="1 2" key="1">
    <citation type="submission" date="2020-08" db="EMBL/GenBank/DDBJ databases">
        <title>Genome Sequencing of Nocardia wallacei strain FMUON74 and assembly.</title>
        <authorList>
            <person name="Toyokawa M."/>
            <person name="Uesaka K."/>
        </authorList>
    </citation>
    <scope>NUCLEOTIDE SEQUENCE [LARGE SCALE GENOMIC DNA]</scope>
    <source>
        <strain evidence="1 2">FMUON74</strain>
    </source>
</reference>
<proteinExistence type="predicted"/>
<dbReference type="KEGG" id="nwl:NWFMUON74_15250"/>